<dbReference type="Ensembl" id="ENSLOCT00000004507.1">
    <property type="protein sequence ID" value="ENSLOCP00000004499.1"/>
    <property type="gene ID" value="ENSLOCG00000003775.1"/>
</dbReference>
<evidence type="ECO:0000256" key="16">
    <source>
        <dbReference type="ARBA" id="ARBA00023139"/>
    </source>
</evidence>
<evidence type="ECO:0000256" key="1">
    <source>
        <dbReference type="ARBA" id="ARBA00004247"/>
    </source>
</evidence>
<evidence type="ECO:0000313" key="25">
    <source>
        <dbReference type="Ensembl" id="ENSLOCP00000004499.1"/>
    </source>
</evidence>
<keyword evidence="8" id="KW-0740">Sodium/potassium transport</keyword>
<comment type="subcellular location">
    <subcellularLocation>
        <location evidence="1">Apical cell membrane</location>
        <topology evidence="1">Single-pass type I membrane protein</topology>
    </subcellularLocation>
    <subcellularLocation>
        <location evidence="20">Cell membrane</location>
        <location evidence="20">Sarcolemma</location>
        <location evidence="20">T-tubule</location>
    </subcellularLocation>
    <subcellularLocation>
        <location evidence="21">Cell membrane</location>
        <location evidence="21">Sarcolemma</location>
        <topology evidence="21">Single-pass type I membrane protein</topology>
    </subcellularLocation>
    <subcellularLocation>
        <location evidence="2">Membrane</location>
        <location evidence="2">Caveola</location>
    </subcellularLocation>
</comment>
<keyword evidence="10" id="KW-0732">Signal</keyword>
<evidence type="ECO:0000256" key="23">
    <source>
        <dbReference type="RuleBase" id="RU364131"/>
    </source>
</evidence>
<dbReference type="Pfam" id="PF02038">
    <property type="entry name" value="ATP1G1_PLM_MAT8"/>
    <property type="match status" value="1"/>
</dbReference>
<dbReference type="Gene3D" id="1.20.5.780">
    <property type="entry name" value="Single helix bin"/>
    <property type="match status" value="1"/>
</dbReference>
<name>W5M7Z1_LEPOC</name>
<keyword evidence="14 23" id="KW-0406">Ion transport</keyword>
<sequence>TSFKGHIIKAETCGCVLSSAVGRGSPLRFNYESLRIGGLIFAVVLFLMGILLILSRKCRCKFNQQQPTGEPDEEAGNLRSSIRRLSSRKR</sequence>
<evidence type="ECO:0000256" key="4">
    <source>
        <dbReference type="ARBA" id="ARBA00022448"/>
    </source>
</evidence>
<dbReference type="InterPro" id="IPR000272">
    <property type="entry name" value="Ion-transport_regulator_FXYD"/>
</dbReference>
<evidence type="ECO:0000256" key="22">
    <source>
        <dbReference type="ARBA" id="ARBA00045339"/>
    </source>
</evidence>
<feature type="region of interest" description="Disordered" evidence="24">
    <location>
        <begin position="64"/>
        <end position="90"/>
    </location>
</feature>
<dbReference type="Bgee" id="ENSLOCG00000003775">
    <property type="expression patterns" value="Expressed in muscle tissue and 13 other cell types or tissues"/>
</dbReference>
<keyword evidence="6" id="KW-0633">Potassium transport</keyword>
<protein>
    <recommendedName>
        <fullName evidence="23">FXYD domain-containing ion transport regulator</fullName>
    </recommendedName>
</protein>
<evidence type="ECO:0000256" key="17">
    <source>
        <dbReference type="ARBA" id="ARBA00023201"/>
    </source>
</evidence>
<evidence type="ECO:0000256" key="13">
    <source>
        <dbReference type="ARBA" id="ARBA00023053"/>
    </source>
</evidence>
<keyword evidence="9 23" id="KW-0812">Transmembrane</keyword>
<evidence type="ECO:0000256" key="9">
    <source>
        <dbReference type="ARBA" id="ARBA00022692"/>
    </source>
</evidence>
<evidence type="ECO:0000256" key="6">
    <source>
        <dbReference type="ARBA" id="ARBA00022538"/>
    </source>
</evidence>
<feature type="transmembrane region" description="Helical" evidence="23">
    <location>
        <begin position="34"/>
        <end position="54"/>
    </location>
</feature>
<keyword evidence="15 23" id="KW-0472">Membrane</keyword>
<dbReference type="GO" id="GO:0016324">
    <property type="term" value="C:apical plasma membrane"/>
    <property type="evidence" value="ECO:0007669"/>
    <property type="project" value="UniProtKB-SubCell"/>
</dbReference>
<dbReference type="OMA" id="PFNYDYH"/>
<dbReference type="PANTHER" id="PTHR14132:SF12">
    <property type="entry name" value="PHOSPHOLEMMAN"/>
    <property type="match status" value="1"/>
</dbReference>
<dbReference type="CDD" id="cd20317">
    <property type="entry name" value="FXYD1"/>
    <property type="match status" value="1"/>
</dbReference>
<keyword evidence="16" id="KW-0564">Palmitate</keyword>
<reference evidence="25" key="3">
    <citation type="submission" date="2025-09" db="UniProtKB">
        <authorList>
            <consortium name="Ensembl"/>
        </authorList>
    </citation>
    <scope>IDENTIFICATION</scope>
</reference>
<evidence type="ECO:0000256" key="3">
    <source>
        <dbReference type="ARBA" id="ARBA00005948"/>
    </source>
</evidence>
<proteinExistence type="inferred from homology"/>
<dbReference type="STRING" id="7918.ENSLOCP00000004499"/>
<dbReference type="FunFam" id="1.20.5.780:FF:000002">
    <property type="entry name" value="FXYD domain-containing ion transport regulator"/>
    <property type="match status" value="1"/>
</dbReference>
<dbReference type="EMBL" id="AHAT01019136">
    <property type="status" value="NOT_ANNOTATED_CDS"/>
    <property type="molecule type" value="Genomic_DNA"/>
</dbReference>
<dbReference type="PANTHER" id="PTHR14132">
    <property type="entry name" value="SODIUM/POTASSIUM-TRANSPORTING ATPASE SUBUNIT GAMMA"/>
    <property type="match status" value="1"/>
</dbReference>
<comment type="similarity">
    <text evidence="3 23">Belongs to the FXYD family.</text>
</comment>
<dbReference type="GO" id="GO:1903278">
    <property type="term" value="P:positive regulation of sodium ion export across plasma membrane"/>
    <property type="evidence" value="ECO:0000318"/>
    <property type="project" value="GO_Central"/>
</dbReference>
<reference evidence="25" key="2">
    <citation type="submission" date="2025-08" db="UniProtKB">
        <authorList>
            <consortium name="Ensembl"/>
        </authorList>
    </citation>
    <scope>IDENTIFICATION</scope>
</reference>
<dbReference type="GO" id="GO:0006813">
    <property type="term" value="P:potassium ion transport"/>
    <property type="evidence" value="ECO:0007669"/>
    <property type="project" value="UniProtKB-KW"/>
</dbReference>
<dbReference type="InterPro" id="IPR047281">
    <property type="entry name" value="PLM"/>
</dbReference>
<evidence type="ECO:0000256" key="21">
    <source>
        <dbReference type="ARBA" id="ARBA00034690"/>
    </source>
</evidence>
<dbReference type="Proteomes" id="UP000018468">
    <property type="component" value="Linkage group LG24"/>
</dbReference>
<organism evidence="25 26">
    <name type="scientific">Lepisosteus oculatus</name>
    <name type="common">Spotted gar</name>
    <dbReference type="NCBI Taxonomy" id="7918"/>
    <lineage>
        <taxon>Eukaryota</taxon>
        <taxon>Metazoa</taxon>
        <taxon>Chordata</taxon>
        <taxon>Craniata</taxon>
        <taxon>Vertebrata</taxon>
        <taxon>Euteleostomi</taxon>
        <taxon>Actinopterygii</taxon>
        <taxon>Neopterygii</taxon>
        <taxon>Holostei</taxon>
        <taxon>Semionotiformes</taxon>
        <taxon>Lepisosteidae</taxon>
        <taxon>Lepisosteus</taxon>
    </lineage>
</organism>
<keyword evidence="18" id="KW-0318">Glutathionylation</keyword>
<dbReference type="GO" id="GO:0006814">
    <property type="term" value="P:sodium ion transport"/>
    <property type="evidence" value="ECO:0007669"/>
    <property type="project" value="UniProtKB-KW"/>
</dbReference>
<keyword evidence="17" id="KW-0739">Sodium transport</keyword>
<evidence type="ECO:0000256" key="5">
    <source>
        <dbReference type="ARBA" id="ARBA00022475"/>
    </source>
</evidence>
<evidence type="ECO:0000256" key="2">
    <source>
        <dbReference type="ARBA" id="ARBA00004345"/>
    </source>
</evidence>
<keyword evidence="4 23" id="KW-0813">Transport</keyword>
<keyword evidence="11" id="KW-0630">Potassium</keyword>
<dbReference type="eggNOG" id="ENOG502S5XM">
    <property type="taxonomic scope" value="Eukaryota"/>
</dbReference>
<keyword evidence="7" id="KW-0597">Phosphoprotein</keyword>
<dbReference type="GO" id="GO:0005901">
    <property type="term" value="C:caveola"/>
    <property type="evidence" value="ECO:0007669"/>
    <property type="project" value="UniProtKB-SubCell"/>
</dbReference>
<evidence type="ECO:0000256" key="19">
    <source>
        <dbReference type="ARBA" id="ARBA00023288"/>
    </source>
</evidence>
<keyword evidence="12 23" id="KW-1133">Transmembrane helix</keyword>
<evidence type="ECO:0000313" key="26">
    <source>
        <dbReference type="Proteomes" id="UP000018468"/>
    </source>
</evidence>
<dbReference type="GO" id="GO:0017080">
    <property type="term" value="F:sodium channel regulator activity"/>
    <property type="evidence" value="ECO:0000318"/>
    <property type="project" value="GO_Central"/>
</dbReference>
<evidence type="ECO:0000256" key="11">
    <source>
        <dbReference type="ARBA" id="ARBA00022958"/>
    </source>
</evidence>
<comment type="function">
    <text evidence="22">Associates with and regulates the activity of the sodium/potassium-transporting ATPase (NKA) which transports Na(+) out of the cell and K(+) into the cell. Inhibits NKA activity in its unphosphorylated state and stimulates activity when phosphorylated. Reduces glutathionylation of the NKA beta-1 subunit ATP1B1, thus reversing glutathionylation-mediated inhibition of ATP1B1. Contributes to female sexual development by maintaining the excitability of neurons which secrete gonadotropin-releasing hormone.</text>
</comment>
<keyword evidence="26" id="KW-1185">Reference proteome</keyword>
<evidence type="ECO:0000256" key="18">
    <source>
        <dbReference type="ARBA" id="ARBA00023206"/>
    </source>
</evidence>
<keyword evidence="13" id="KW-0915">Sodium</keyword>
<evidence type="ECO:0000256" key="7">
    <source>
        <dbReference type="ARBA" id="ARBA00022553"/>
    </source>
</evidence>
<dbReference type="HOGENOM" id="CLU_171208_2_1_1"/>
<evidence type="ECO:0000256" key="24">
    <source>
        <dbReference type="SAM" id="MobiDB-lite"/>
    </source>
</evidence>
<evidence type="ECO:0000256" key="15">
    <source>
        <dbReference type="ARBA" id="ARBA00023136"/>
    </source>
</evidence>
<dbReference type="GO" id="GO:0030315">
    <property type="term" value="C:T-tubule"/>
    <property type="evidence" value="ECO:0007669"/>
    <property type="project" value="UniProtKB-SubCell"/>
</dbReference>
<evidence type="ECO:0000256" key="20">
    <source>
        <dbReference type="ARBA" id="ARBA00024012"/>
    </source>
</evidence>
<evidence type="ECO:0000256" key="10">
    <source>
        <dbReference type="ARBA" id="ARBA00022729"/>
    </source>
</evidence>
<evidence type="ECO:0000256" key="12">
    <source>
        <dbReference type="ARBA" id="ARBA00022989"/>
    </source>
</evidence>
<keyword evidence="19" id="KW-0449">Lipoprotein</keyword>
<evidence type="ECO:0000256" key="14">
    <source>
        <dbReference type="ARBA" id="ARBA00023065"/>
    </source>
</evidence>
<keyword evidence="5" id="KW-1003">Cell membrane</keyword>
<evidence type="ECO:0000256" key="8">
    <source>
        <dbReference type="ARBA" id="ARBA00022607"/>
    </source>
</evidence>
<dbReference type="GeneTree" id="ENSGT00940000153062"/>
<dbReference type="AlphaFoldDB" id="W5M7Z1"/>
<accession>W5M7Z1</accession>
<feature type="compositionally biased region" description="Basic residues" evidence="24">
    <location>
        <begin position="81"/>
        <end position="90"/>
    </location>
</feature>
<reference evidence="26" key="1">
    <citation type="submission" date="2011-12" db="EMBL/GenBank/DDBJ databases">
        <title>The Draft Genome of Lepisosteus oculatus.</title>
        <authorList>
            <consortium name="The Broad Institute Genome Assembly &amp; Analysis Group"/>
            <consortium name="Computational R&amp;D Group"/>
            <consortium name="and Sequencing Platform"/>
            <person name="Di Palma F."/>
            <person name="Alfoldi J."/>
            <person name="Johnson J."/>
            <person name="Berlin A."/>
            <person name="Gnerre S."/>
            <person name="Jaffe D."/>
            <person name="MacCallum I."/>
            <person name="Young S."/>
            <person name="Walker B.J."/>
            <person name="Lander E.S."/>
            <person name="Lindblad-Toh K."/>
        </authorList>
    </citation>
    <scope>NUCLEOTIDE SEQUENCE [LARGE SCALE GENOMIC DNA]</scope>
</reference>
<dbReference type="InParanoid" id="W5M7Z1"/>